<reference evidence="1 2" key="1">
    <citation type="submission" date="2016-04" db="EMBL/GenBank/DDBJ databases">
        <title>A degradative enzymes factory behind the ericoid mycorrhizal symbiosis.</title>
        <authorList>
            <consortium name="DOE Joint Genome Institute"/>
            <person name="Martino E."/>
            <person name="Morin E."/>
            <person name="Grelet G."/>
            <person name="Kuo A."/>
            <person name="Kohler A."/>
            <person name="Daghino S."/>
            <person name="Barry K."/>
            <person name="Choi C."/>
            <person name="Cichocki N."/>
            <person name="Clum A."/>
            <person name="Copeland A."/>
            <person name="Hainaut M."/>
            <person name="Haridas S."/>
            <person name="Labutti K."/>
            <person name="Lindquist E."/>
            <person name="Lipzen A."/>
            <person name="Khouja H.-R."/>
            <person name="Murat C."/>
            <person name="Ohm R."/>
            <person name="Olson A."/>
            <person name="Spatafora J."/>
            <person name="Veneault-Fourrey C."/>
            <person name="Henrissat B."/>
            <person name="Grigoriev I."/>
            <person name="Martin F."/>
            <person name="Perotto S."/>
        </authorList>
    </citation>
    <scope>NUCLEOTIDE SEQUENCE [LARGE SCALE GENOMIC DNA]</scope>
    <source>
        <strain evidence="1 2">F</strain>
    </source>
</reference>
<protein>
    <submittedName>
        <fullName evidence="1">Uncharacterized protein</fullName>
    </submittedName>
</protein>
<dbReference type="OrthoDB" id="10628995at2759"/>
<evidence type="ECO:0000313" key="2">
    <source>
        <dbReference type="Proteomes" id="UP000235786"/>
    </source>
</evidence>
<organism evidence="1 2">
    <name type="scientific">Hyaloscypha variabilis (strain UAMH 11265 / GT02V1 / F)</name>
    <name type="common">Meliniomyces variabilis</name>
    <dbReference type="NCBI Taxonomy" id="1149755"/>
    <lineage>
        <taxon>Eukaryota</taxon>
        <taxon>Fungi</taxon>
        <taxon>Dikarya</taxon>
        <taxon>Ascomycota</taxon>
        <taxon>Pezizomycotina</taxon>
        <taxon>Leotiomycetes</taxon>
        <taxon>Helotiales</taxon>
        <taxon>Hyaloscyphaceae</taxon>
        <taxon>Hyaloscypha</taxon>
        <taxon>Hyaloscypha variabilis</taxon>
    </lineage>
</organism>
<evidence type="ECO:0000313" key="1">
    <source>
        <dbReference type="EMBL" id="PMD34907.1"/>
    </source>
</evidence>
<dbReference type="AlphaFoldDB" id="A0A2J6R8S4"/>
<proteinExistence type="predicted"/>
<keyword evidence="2" id="KW-1185">Reference proteome</keyword>
<accession>A0A2J6R8S4</accession>
<gene>
    <name evidence="1" type="ORF">L207DRAFT_128744</name>
</gene>
<dbReference type="EMBL" id="KZ613953">
    <property type="protein sequence ID" value="PMD34907.1"/>
    <property type="molecule type" value="Genomic_DNA"/>
</dbReference>
<dbReference type="Proteomes" id="UP000235786">
    <property type="component" value="Unassembled WGS sequence"/>
</dbReference>
<sequence length="326" mass="37754">MQDHFIVEIASSTRIEASEDYKERLQVQPIRRIINTPFLFGQDADNKFPELPPQDDCPSSLIPLHSSLLRKWNDLPPIISKTAIFKPSLEEKSFDKCEGCFWTEKKAGCIESRGLKLCSKHQCAVTEASGTKCATEKQPHRARVLLHVRRVFLGEENSSPSYEYHEYVKNLVNFDRKSPTITKCPVNYPRLRESERIWNYSASHPSLGIEDLHRREEIFRRVEDNNFHYDGLLKGCNEARGNLQLPLSNYHRTAGKLLDRDYVWFVTQTMVSFENLALWAKHLVLTYKVYPGFWGRSCRHYRVRGLSLVCKMLDPGGRALLSSHLQ</sequence>
<name>A0A2J6R8S4_HYAVF</name>